<dbReference type="OrthoDB" id="1723494at2"/>
<dbReference type="EMBL" id="QXJM01000039">
    <property type="protein sequence ID" value="RIE02696.1"/>
    <property type="molecule type" value="Genomic_DNA"/>
</dbReference>
<dbReference type="RefSeq" id="WP_119150734.1">
    <property type="nucleotide sequence ID" value="NZ_QXJM01000039.1"/>
</dbReference>
<dbReference type="Proteomes" id="UP000266340">
    <property type="component" value="Unassembled WGS sequence"/>
</dbReference>
<dbReference type="InterPro" id="IPR051465">
    <property type="entry name" value="Cell_Envelope_Struct_Comp"/>
</dbReference>
<feature type="domain" description="SLH" evidence="1">
    <location>
        <begin position="160"/>
        <end position="223"/>
    </location>
</feature>
<proteinExistence type="predicted"/>
<dbReference type="PROSITE" id="PS51272">
    <property type="entry name" value="SLH"/>
    <property type="match status" value="3"/>
</dbReference>
<evidence type="ECO:0000313" key="2">
    <source>
        <dbReference type="EMBL" id="RIE02696.1"/>
    </source>
</evidence>
<reference evidence="2 3" key="1">
    <citation type="submission" date="2018-09" db="EMBL/GenBank/DDBJ databases">
        <title>Cohnella cavernae sp. nov., isolated from a karst cave.</title>
        <authorList>
            <person name="Zhu H."/>
        </authorList>
    </citation>
    <scope>NUCLEOTIDE SEQUENCE [LARGE SCALE GENOMIC DNA]</scope>
    <source>
        <strain evidence="2 3">K2E09-144</strain>
    </source>
</reference>
<dbReference type="PANTHER" id="PTHR43308:SF5">
    <property type="entry name" value="S-LAYER PROTEIN _ PEPTIDOGLYCAN ENDO-BETA-N-ACETYLGLUCOSAMINIDASE"/>
    <property type="match status" value="1"/>
</dbReference>
<protein>
    <submittedName>
        <fullName evidence="2">S-layer homology domain-containing protein</fullName>
    </submittedName>
</protein>
<keyword evidence="3" id="KW-1185">Reference proteome</keyword>
<comment type="caution">
    <text evidence="2">The sequence shown here is derived from an EMBL/GenBank/DDBJ whole genome shotgun (WGS) entry which is preliminary data.</text>
</comment>
<dbReference type="PANTHER" id="PTHR43308">
    <property type="entry name" value="OUTER MEMBRANE PROTEIN ALPHA-RELATED"/>
    <property type="match status" value="1"/>
</dbReference>
<evidence type="ECO:0000259" key="1">
    <source>
        <dbReference type="PROSITE" id="PS51272"/>
    </source>
</evidence>
<evidence type="ECO:0000313" key="3">
    <source>
        <dbReference type="Proteomes" id="UP000266340"/>
    </source>
</evidence>
<dbReference type="Pfam" id="PF00395">
    <property type="entry name" value="SLH"/>
    <property type="match status" value="3"/>
</dbReference>
<feature type="domain" description="SLH" evidence="1">
    <location>
        <begin position="100"/>
        <end position="159"/>
    </location>
</feature>
<name>A0A398CHK0_9BACL</name>
<dbReference type="InterPro" id="IPR001119">
    <property type="entry name" value="SLH_dom"/>
</dbReference>
<sequence length="287" mass="30347">MKTAWQASGITLLGALAVTFELTITSGGTSRTIDDFGDSFVVRSFPVGNGPIDSERTSVFYGKEGEGEPGFAPARFFKDPVGVYHAIVSRTGNSTYAAGYKKAVFLDLGSHWAERVVDKLAAKGLLSGKTESAFAPDERITRAEFASLLVKGLGLQDEQGASAFRDVKEPSWYAKDVSIATGKGLLTGDPGGSFRPNAPLTRQELAVIIANALRYAKPQEKLAEASLASFTDAYRVPGWAEGAMRTVVAAGILSGDGSGRLNPGGYATRAQAAVAVERLLQKLGFMD</sequence>
<feature type="domain" description="SLH" evidence="1">
    <location>
        <begin position="227"/>
        <end position="287"/>
    </location>
</feature>
<gene>
    <name evidence="2" type="ORF">D3H35_18750</name>
</gene>
<organism evidence="2 3">
    <name type="scientific">Cohnella faecalis</name>
    <dbReference type="NCBI Taxonomy" id="2315694"/>
    <lineage>
        <taxon>Bacteria</taxon>
        <taxon>Bacillati</taxon>
        <taxon>Bacillota</taxon>
        <taxon>Bacilli</taxon>
        <taxon>Bacillales</taxon>
        <taxon>Paenibacillaceae</taxon>
        <taxon>Cohnella</taxon>
    </lineage>
</organism>
<accession>A0A398CHK0</accession>
<dbReference type="AlphaFoldDB" id="A0A398CHK0"/>